<feature type="domain" description="SPRY" evidence="4">
    <location>
        <begin position="34"/>
        <end position="151"/>
    </location>
</feature>
<reference evidence="5 6" key="1">
    <citation type="submission" date="2024-05" db="EMBL/GenBank/DDBJ databases">
        <title>Genome sequencing and assembly of Indian major carp, Cirrhinus mrigala (Hamilton, 1822).</title>
        <authorList>
            <person name="Mohindra V."/>
            <person name="Chowdhury L.M."/>
            <person name="Lal K."/>
            <person name="Jena J.K."/>
        </authorList>
    </citation>
    <scope>NUCLEOTIDE SEQUENCE [LARGE SCALE GENOMIC DNA]</scope>
    <source>
        <strain evidence="5">CM1030</strain>
        <tissue evidence="5">Blood</tissue>
    </source>
</reference>
<dbReference type="GO" id="GO:0008270">
    <property type="term" value="F:zinc ion binding"/>
    <property type="evidence" value="ECO:0007669"/>
    <property type="project" value="UniProtKB-KW"/>
</dbReference>
<dbReference type="AlphaFoldDB" id="A0ABD0RNU9"/>
<evidence type="ECO:0000256" key="3">
    <source>
        <dbReference type="ARBA" id="ARBA00022833"/>
    </source>
</evidence>
<dbReference type="Pfam" id="PF13765">
    <property type="entry name" value="PRY"/>
    <property type="match status" value="1"/>
</dbReference>
<evidence type="ECO:0000313" key="6">
    <source>
        <dbReference type="Proteomes" id="UP001529510"/>
    </source>
</evidence>
<protein>
    <recommendedName>
        <fullName evidence="4">SPRY domain-containing protein</fullName>
    </recommendedName>
</protein>
<keyword evidence="6" id="KW-1185">Reference proteome</keyword>
<dbReference type="InterPro" id="IPR003877">
    <property type="entry name" value="SPRY_dom"/>
</dbReference>
<sequence length="159" mass="17943">ANTIVTYVKKKQLYPDHPERFENFEQVLSREGLSGRCYWEAEWSGQAVIAVSYKGISRKGGRECRFGLNEKSWILFNSDNRFTACHNNQRTDVPAPSPPSNRVGLLSFYSISDTLTLTHLHTFHCTFTEPLYAGFLLDLGSSASLTPVRNSRGIRHTTG</sequence>
<dbReference type="PANTHER" id="PTHR25465">
    <property type="entry name" value="B-BOX DOMAIN CONTAINING"/>
    <property type="match status" value="1"/>
</dbReference>
<keyword evidence="2" id="KW-0863">Zinc-finger</keyword>
<feature type="non-terminal residue" evidence="5">
    <location>
        <position position="1"/>
    </location>
</feature>
<keyword evidence="1" id="KW-0479">Metal-binding</keyword>
<feature type="non-terminal residue" evidence="5">
    <location>
        <position position="159"/>
    </location>
</feature>
<dbReference type="InterPro" id="IPR051051">
    <property type="entry name" value="E3_ubiq-ligase_TRIM/RNF"/>
</dbReference>
<proteinExistence type="predicted"/>
<dbReference type="SMART" id="SM00449">
    <property type="entry name" value="SPRY"/>
    <property type="match status" value="1"/>
</dbReference>
<evidence type="ECO:0000256" key="2">
    <source>
        <dbReference type="ARBA" id="ARBA00022771"/>
    </source>
</evidence>
<dbReference type="InterPro" id="IPR006574">
    <property type="entry name" value="PRY"/>
</dbReference>
<name>A0ABD0RNU9_CIRMR</name>
<dbReference type="EMBL" id="JAMKFB020000002">
    <property type="protein sequence ID" value="KAL0200192.1"/>
    <property type="molecule type" value="Genomic_DNA"/>
</dbReference>
<dbReference type="PANTHER" id="PTHR25465:SF14">
    <property type="entry name" value="E3 UBIQUITIN-PROTEIN LIGASE TRIM65"/>
    <property type="match status" value="1"/>
</dbReference>
<dbReference type="Gene3D" id="2.60.120.920">
    <property type="match status" value="1"/>
</dbReference>
<dbReference type="Proteomes" id="UP001529510">
    <property type="component" value="Unassembled WGS sequence"/>
</dbReference>
<organism evidence="5 6">
    <name type="scientific">Cirrhinus mrigala</name>
    <name type="common">Mrigala</name>
    <dbReference type="NCBI Taxonomy" id="683832"/>
    <lineage>
        <taxon>Eukaryota</taxon>
        <taxon>Metazoa</taxon>
        <taxon>Chordata</taxon>
        <taxon>Craniata</taxon>
        <taxon>Vertebrata</taxon>
        <taxon>Euteleostomi</taxon>
        <taxon>Actinopterygii</taxon>
        <taxon>Neopterygii</taxon>
        <taxon>Teleostei</taxon>
        <taxon>Ostariophysi</taxon>
        <taxon>Cypriniformes</taxon>
        <taxon>Cyprinidae</taxon>
        <taxon>Labeoninae</taxon>
        <taxon>Labeonini</taxon>
        <taxon>Cirrhinus</taxon>
    </lineage>
</organism>
<dbReference type="SUPFAM" id="SSF49899">
    <property type="entry name" value="Concanavalin A-like lectins/glucanases"/>
    <property type="match status" value="1"/>
</dbReference>
<comment type="caution">
    <text evidence="5">The sequence shown here is derived from an EMBL/GenBank/DDBJ whole genome shotgun (WGS) entry which is preliminary data.</text>
</comment>
<evidence type="ECO:0000256" key="1">
    <source>
        <dbReference type="ARBA" id="ARBA00022723"/>
    </source>
</evidence>
<evidence type="ECO:0000259" key="4">
    <source>
        <dbReference type="SMART" id="SM00449"/>
    </source>
</evidence>
<gene>
    <name evidence="5" type="ORF">M9458_003379</name>
</gene>
<evidence type="ECO:0000313" key="5">
    <source>
        <dbReference type="EMBL" id="KAL0200192.1"/>
    </source>
</evidence>
<dbReference type="InterPro" id="IPR013320">
    <property type="entry name" value="ConA-like_dom_sf"/>
</dbReference>
<keyword evidence="3" id="KW-0862">Zinc</keyword>
<dbReference type="InterPro" id="IPR043136">
    <property type="entry name" value="B30.2/SPRY_sf"/>
</dbReference>
<accession>A0ABD0RNU9</accession>